<evidence type="ECO:0000313" key="1">
    <source>
        <dbReference type="EMBL" id="WYJ75671.1"/>
    </source>
</evidence>
<evidence type="ECO:0000313" key="2">
    <source>
        <dbReference type="Proteomes" id="UP000664701"/>
    </source>
</evidence>
<sequence length="117" mass="14016">MLEKEKSRRIVDELLMYFFSHDIKQLSIELDFPKEGFHAKIQGHCEELPEDIYDFLEMLNTPRDLNLENYYDELLGGSQSHHEEEDYYLLGSMIDKADIIYTDHLLTIQIFRKHFNS</sequence>
<keyword evidence="2" id="KW-1185">Reference proteome</keyword>
<dbReference type="Proteomes" id="UP000664701">
    <property type="component" value="Chromosome"/>
</dbReference>
<dbReference type="RefSeq" id="WP_207941486.1">
    <property type="nucleotide sequence ID" value="NZ_CP147251.1"/>
</dbReference>
<proteinExistence type="predicted"/>
<organism evidence="1 2">
    <name type="scientific">Candidatus Enterococcus lowellii</name>
    <dbReference type="NCBI Taxonomy" id="2230877"/>
    <lineage>
        <taxon>Bacteria</taxon>
        <taxon>Bacillati</taxon>
        <taxon>Bacillota</taxon>
        <taxon>Bacilli</taxon>
        <taxon>Lactobacillales</taxon>
        <taxon>Enterococcaceae</taxon>
        <taxon>Enterococcus</taxon>
    </lineage>
</organism>
<protein>
    <recommendedName>
        <fullName evidence="3">Hemerythrin-like domain-containing protein</fullName>
    </recommendedName>
</protein>
<name>A0ABZ2SKI8_9ENTE</name>
<gene>
    <name evidence="1" type="ORF">DOK78_000247</name>
</gene>
<evidence type="ECO:0008006" key="3">
    <source>
        <dbReference type="Google" id="ProtNLM"/>
    </source>
</evidence>
<reference evidence="1 2" key="1">
    <citation type="submission" date="2021-03" db="EMBL/GenBank/DDBJ databases">
        <authorList>
            <person name="Gilmore M.S."/>
            <person name="Schwartzman J."/>
            <person name="Van Tyne D."/>
            <person name="Martin M."/>
            <person name="Earl A.M."/>
            <person name="Manson A.L."/>
            <person name="Straub T."/>
            <person name="Salamzade R."/>
            <person name="Saavedra J."/>
            <person name="Lebreton F."/>
            <person name="Prichula J."/>
            <person name="Schaufler K."/>
            <person name="Gaca A."/>
            <person name="Sgardioli B."/>
            <person name="Wagenaar J."/>
            <person name="Strong T."/>
        </authorList>
    </citation>
    <scope>NUCLEOTIDE SEQUENCE [LARGE SCALE GENOMIC DNA]</scope>
    <source>
        <strain evidence="1 2">DIV2402</strain>
    </source>
</reference>
<accession>A0ABZ2SKI8</accession>
<reference evidence="1 2" key="2">
    <citation type="submission" date="2024-03" db="EMBL/GenBank/DDBJ databases">
        <title>The Genome Sequence of Enterococcus sp. DIV2402.</title>
        <authorList>
            <consortium name="The Broad Institute Genomics Platform"/>
            <consortium name="The Broad Institute Microbial Omics Core"/>
            <consortium name="The Broad Institute Genomic Center for Infectious Diseases"/>
            <person name="Earl A."/>
            <person name="Manson A."/>
            <person name="Gilmore M."/>
            <person name="Schwartman J."/>
            <person name="Shea T."/>
            <person name="Abouelleil A."/>
            <person name="Cao P."/>
            <person name="Chapman S."/>
            <person name="Cusick C."/>
            <person name="Young S."/>
            <person name="Neafsey D."/>
            <person name="Nusbaum C."/>
            <person name="Birren B."/>
        </authorList>
    </citation>
    <scope>NUCLEOTIDE SEQUENCE [LARGE SCALE GENOMIC DNA]</scope>
    <source>
        <strain evidence="1 2">DIV2402</strain>
    </source>
</reference>
<dbReference type="EMBL" id="CP147251">
    <property type="protein sequence ID" value="WYJ75671.1"/>
    <property type="molecule type" value="Genomic_DNA"/>
</dbReference>